<dbReference type="EMBL" id="QGEG01000002">
    <property type="protein sequence ID" value="PWL38059.1"/>
    <property type="molecule type" value="Genomic_DNA"/>
</dbReference>
<proteinExistence type="predicted"/>
<organism evidence="1 2">
    <name type="scientific">Flagellimonas aquimarina</name>
    <dbReference type="NCBI Taxonomy" id="2201895"/>
    <lineage>
        <taxon>Bacteria</taxon>
        <taxon>Pseudomonadati</taxon>
        <taxon>Bacteroidota</taxon>
        <taxon>Flavobacteriia</taxon>
        <taxon>Flavobacteriales</taxon>
        <taxon>Flavobacteriaceae</taxon>
        <taxon>Flagellimonas</taxon>
    </lineage>
</organism>
<accession>A0A316KZD1</accession>
<sequence length="135" mass="15705">MNSFSGKISLSKVFNTEENKESDYSKKYSDCVAKSDYLQFFDATRTDVPKEEEIFIEEIDLCLENYQRSLNSTIKNLNAIDAHEFLHSEYLRCKIKISTGSLSEIQKYYHRGIMQICYDKDRFLNLGSNGNVTKL</sequence>
<reference evidence="1 2" key="1">
    <citation type="submission" date="2018-05" db="EMBL/GenBank/DDBJ databases">
        <title>Complete genome sequence of Flagellimonas aquimarina ECD12 isolated from seaweed Ecklonia cava.</title>
        <authorList>
            <person name="Choi S."/>
            <person name="Seong C."/>
        </authorList>
    </citation>
    <scope>NUCLEOTIDE SEQUENCE [LARGE SCALE GENOMIC DNA]</scope>
    <source>
        <strain evidence="1 2">ECD12</strain>
    </source>
</reference>
<evidence type="ECO:0000313" key="2">
    <source>
        <dbReference type="Proteomes" id="UP000245762"/>
    </source>
</evidence>
<name>A0A316KZD1_9FLAO</name>
<keyword evidence="2" id="KW-1185">Reference proteome</keyword>
<gene>
    <name evidence="1" type="ORF">DKG77_07130</name>
</gene>
<dbReference type="AlphaFoldDB" id="A0A316KZD1"/>
<dbReference type="Proteomes" id="UP000245762">
    <property type="component" value="Unassembled WGS sequence"/>
</dbReference>
<evidence type="ECO:0000313" key="1">
    <source>
        <dbReference type="EMBL" id="PWL38059.1"/>
    </source>
</evidence>
<protein>
    <submittedName>
        <fullName evidence="1">Uncharacterized protein</fullName>
    </submittedName>
</protein>
<comment type="caution">
    <text evidence="1">The sequence shown here is derived from an EMBL/GenBank/DDBJ whole genome shotgun (WGS) entry which is preliminary data.</text>
</comment>